<organism evidence="2 3">
    <name type="scientific">Enterococcus mundtii</name>
    <dbReference type="NCBI Taxonomy" id="53346"/>
    <lineage>
        <taxon>Bacteria</taxon>
        <taxon>Bacillati</taxon>
        <taxon>Bacillota</taxon>
        <taxon>Bacilli</taxon>
        <taxon>Lactobacillales</taxon>
        <taxon>Enterococcaceae</taxon>
        <taxon>Enterococcus</taxon>
    </lineage>
</organism>
<sequence length="277" mass="32215">MIKIGLTSFKEHEKLTGKKNNTLYDYASVLSLVELDTAYYGIPRKSSVEKWVNEVPVSFRFVMKAYQGISGQGDWQKYYQSEEEMIERFLDVMAPMSESGKLFCFLVQFPASFKCTKENVAYLRKLRKWFNGYPVAIELRDYSWYSDQFLSRTRQFMTRAMFSLAIIDEPQLLNTTIPFDPYVTNTDFTLFRFHGRNEQGWQANDQDWRKKRTLYRYSEEELQELAAAIKKVDGATKHVGVIFNNNSGGDAAENALALQKILGIEPDELNPKQIDLF</sequence>
<dbReference type="InterPro" id="IPR002763">
    <property type="entry name" value="DUF72"/>
</dbReference>
<dbReference type="Proteomes" id="UP000557857">
    <property type="component" value="Unassembled WGS sequence"/>
</dbReference>
<dbReference type="Pfam" id="PF01904">
    <property type="entry name" value="DUF72"/>
    <property type="match status" value="1"/>
</dbReference>
<dbReference type="PANTHER" id="PTHR30348:SF13">
    <property type="entry name" value="UPF0759 PROTEIN YUNF"/>
    <property type="match status" value="1"/>
</dbReference>
<dbReference type="RefSeq" id="WP_062805565.1">
    <property type="nucleotide sequence ID" value="NZ_CABMMO010000004.1"/>
</dbReference>
<comment type="caution">
    <text evidence="2">The sequence shown here is derived from an EMBL/GenBank/DDBJ whole genome shotgun (WGS) entry which is preliminary data.</text>
</comment>
<reference evidence="1 4" key="2">
    <citation type="submission" date="2020-04" db="EMBL/GenBank/DDBJ databases">
        <authorList>
            <person name="Abaymova A."/>
            <person name="Teymurazov M."/>
            <person name="Tazyna O."/>
            <person name="Chatushin Y."/>
            <person name="Svetoch E."/>
            <person name="Pereligyn V."/>
            <person name="Pohylenko V."/>
            <person name="Platonov M."/>
            <person name="Kartsev N."/>
            <person name="Skryabin Y."/>
            <person name="Sizova A."/>
            <person name="Solomentsev V."/>
            <person name="Kislichkina A."/>
            <person name="Bogun A."/>
        </authorList>
    </citation>
    <scope>NUCLEOTIDE SEQUENCE [LARGE SCALE GENOMIC DNA]</scope>
    <source>
        <strain evidence="1">SCPM-O-B-8398</strain>
        <strain evidence="4">SCPM-O-B-8398 (E28)</strain>
    </source>
</reference>
<gene>
    <name evidence="2" type="ORF">BTN92_04935</name>
    <name evidence="1" type="ORF">HI921_09400</name>
</gene>
<dbReference type="PANTHER" id="PTHR30348">
    <property type="entry name" value="UNCHARACTERIZED PROTEIN YECE"/>
    <property type="match status" value="1"/>
</dbReference>
<dbReference type="EMBL" id="MSTR01000004">
    <property type="protein sequence ID" value="ONN43649.1"/>
    <property type="molecule type" value="Genomic_DNA"/>
</dbReference>
<reference evidence="2 3" key="1">
    <citation type="submission" date="2016-12" db="EMBL/GenBank/DDBJ databases">
        <authorList>
            <person name="Song W.-J."/>
            <person name="Kurnit D.M."/>
        </authorList>
    </citation>
    <scope>NUCLEOTIDE SEQUENCE [LARGE SCALE GENOMIC DNA]</scope>
    <source>
        <strain evidence="2 3">CGB1038-1_S1</strain>
    </source>
</reference>
<evidence type="ECO:0000313" key="3">
    <source>
        <dbReference type="Proteomes" id="UP000189299"/>
    </source>
</evidence>
<dbReference type="STRING" id="53346.A5802_000263"/>
<dbReference type="Gene3D" id="3.20.20.410">
    <property type="entry name" value="Protein of unknown function UPF0759"/>
    <property type="match status" value="1"/>
</dbReference>
<dbReference type="SUPFAM" id="SSF117396">
    <property type="entry name" value="TM1631-like"/>
    <property type="match status" value="1"/>
</dbReference>
<dbReference type="OrthoDB" id="9780310at2"/>
<dbReference type="EMBL" id="JABCAG010000025">
    <property type="protein sequence ID" value="NMP58673.1"/>
    <property type="molecule type" value="Genomic_DNA"/>
</dbReference>
<proteinExistence type="predicted"/>
<accession>A0A1V2UJU6</accession>
<evidence type="ECO:0000313" key="2">
    <source>
        <dbReference type="EMBL" id="ONN43649.1"/>
    </source>
</evidence>
<protein>
    <submittedName>
        <fullName evidence="1">DUF72 domain-containing protein</fullName>
    </submittedName>
</protein>
<dbReference type="Proteomes" id="UP000189299">
    <property type="component" value="Unassembled WGS sequence"/>
</dbReference>
<evidence type="ECO:0000313" key="4">
    <source>
        <dbReference type="Proteomes" id="UP000557857"/>
    </source>
</evidence>
<dbReference type="InterPro" id="IPR036520">
    <property type="entry name" value="UPF0759_sf"/>
</dbReference>
<dbReference type="AlphaFoldDB" id="A0A1V2UJU6"/>
<name>A0A1V2UJU6_ENTMU</name>
<evidence type="ECO:0000313" key="1">
    <source>
        <dbReference type="EMBL" id="NMP58673.1"/>
    </source>
</evidence>